<organism evidence="1 2">
    <name type="scientific">Enterococcus ureilyticus</name>
    <dbReference type="NCBI Taxonomy" id="1131292"/>
    <lineage>
        <taxon>Bacteria</taxon>
        <taxon>Bacillati</taxon>
        <taxon>Bacillota</taxon>
        <taxon>Bacilli</taxon>
        <taxon>Lactobacillales</taxon>
        <taxon>Enterococcaceae</taxon>
        <taxon>Enterococcus</taxon>
    </lineage>
</organism>
<dbReference type="OrthoDB" id="2187794at2"/>
<evidence type="ECO:0000313" key="2">
    <source>
        <dbReference type="Proteomes" id="UP000094469"/>
    </source>
</evidence>
<sequence>MNEATKKEVITTKNKQPIKEISYQDMYRLTDTINQIDSWKETLSVLNNFFGNRDIPLNKKKIIKEFHASSYIFTAFYEDFLVRSTTLEKQIEELKAKSKVRI</sequence>
<comment type="caution">
    <text evidence="1">The sequence shown here is derived from an EMBL/GenBank/DDBJ whole genome shotgun (WGS) entry which is preliminary data.</text>
</comment>
<dbReference type="Proteomes" id="UP000094469">
    <property type="component" value="Unassembled WGS sequence"/>
</dbReference>
<accession>A0A1E5HBH3</accession>
<evidence type="ECO:0000313" key="1">
    <source>
        <dbReference type="EMBL" id="OEG22309.1"/>
    </source>
</evidence>
<keyword evidence="2" id="KW-1185">Reference proteome</keyword>
<dbReference type="RefSeq" id="WP_069640417.1">
    <property type="nucleotide sequence ID" value="NZ_JAFBEZ010000009.1"/>
</dbReference>
<gene>
    <name evidence="1" type="ORF">BCR24_04035</name>
</gene>
<dbReference type="AlphaFoldDB" id="A0A1E5HBH3"/>
<proteinExistence type="predicted"/>
<protein>
    <submittedName>
        <fullName evidence="1">Uncharacterized protein</fullName>
    </submittedName>
</protein>
<reference evidence="2" key="1">
    <citation type="submission" date="2016-09" db="EMBL/GenBank/DDBJ databases">
        <authorList>
            <person name="Gulvik C.A."/>
        </authorList>
    </citation>
    <scope>NUCLEOTIDE SEQUENCE [LARGE SCALE GENOMIC DNA]</scope>
    <source>
        <strain evidence="2">LMG 26676</strain>
    </source>
</reference>
<name>A0A1E5HBH3_9ENTE</name>
<dbReference type="EMBL" id="MIKC01000023">
    <property type="protein sequence ID" value="OEG22309.1"/>
    <property type="molecule type" value="Genomic_DNA"/>
</dbReference>